<dbReference type="CDD" id="cd09272">
    <property type="entry name" value="RNase_HI_RT_Ty1"/>
    <property type="match status" value="1"/>
</dbReference>
<sequence>MMERERDRASSSINCPPLFDGEDYSQWKIMMRAFLYSQDENMWNVVENGWEHPTKAEESKKAEGSSTRILKPRKEWTEEEVRDRNCDYKARNSLFIALSKKERMRISHCDTAKEAWDLLQVTYEGNKKVRGQKLQRLVLEFENMTMEEDESVDDFHARLLNVTSQCRSLDDPFEEHRIVKKFLRALPSKFQAKQIAIEEAQDLDTYTLDELVGNLKTFEMRLKPEKKVKSVAFSSIKNKEVIDDSVDLALLTKEFKKFLKNKNSSGNPSKKFLNSKRDQMSENHFDKNPKFAKFPQKKNFLEKPKCFECGGIGHLAADCGNKRYNLRGNKALKSTWSDSDDSTQSDGEEVNLALTSSFNSELSDVSDLEDDSFDEETNEKCKQLYNASRIVLKKNNKLKEEIELLRSEKEKIEQNFELSLKELEDERTDLVDKIKVLQGKSKSQDWDMEHDELINKIKVLQVEIMAQSSLNVSLTLENEKLQEELLRVKESFNKFSIGSEKISKMMGIGKTHGNKEGLGYNGESYKPLIFVKSVEGDSSSSNSQSSSDKPSGSKLAERTEPHKVIHSHQKNLSVSPDKHTSVRQPRYDPNPKNFIPTCHYCGKLGHIRPRCNRLRGVTQNQKRTLRFNSHASLQAELKEGLNLIARIAKLASIPVDLETKTKQTWVKKGPKCFSTKIDNYDISSECIDATCLFSSYNFRNEFEHVEATCLVALTALADKKGDVWYVDSGCSRHMTGEKSWFVSFSSEFTTGSVTFGDGKKAKVMGKGTVNTAGIPNLQNVLFVEGLHANLISVSQLTDDYEDVNFNKTRCIVTDNNGKNIMGGLRSKDNCYHVRANKNVEVQTCLKTKTSDDVLELWHKRLGHVNFQDLLKLSHKESVRGMPSLSGKPDKMCDGCKAGKQTRASHGAVNSSTTTHPLELMHMDLVGPSQTESMGSKKYILVVVDDFSRFTWVNFLREKSDTFESFKGLCKRITNEKHSSNLCIVRVRTDNGTEFKNALFAEFFLEYGISHEFSAPITPQQNGVVERKNRVLLDMGRVMLHSAGLTPNLWAEAISTACYTANRAFLRPGTNKTPYELWKGKKPHVSHLRVFGSPCYIYRDREYLGKFDARSDKGIFLGYSLDSRAYRVYNKRTMSVMESYNVSIDDCVVSTVQVNPDEDQPSGSQVNVELNEETDDSSNDPIFDPPPVQRTGFKQVQKDHSTQDVIGNLHGRIQTRRQAASQVSIDSALVCFLTENEVNINIISNCGFVSLIEPKNVKEALNDDEWINAMHDELNQFARNDVWYLVPRLSEFNVIGTKWIFRNKSDEHGNVTRNKARLVAQGYKQVEGLDFDETFAPVARLESVRLLLAIACHLHFTLYQMDVKSAFLNGVLQEEVYVEQPQGFKDPSNPDHVYKLRRALYGLKQAPRAWYERLSTHLVSKGYIRGSIDKTLFIKRDNKHVMIAQVYVDDIIFGSTSDSYVKEFTNIMESEFEMSMCGELNYFLGLQVRQLKTGMFLCQTKYAENLVKKFGLEYAKAVTNPMSTSVKLTEDLTGKSVDQTLYRSMIGSLLYLTASRPDISYSVGVCARFQANPKESHLEAVKRIIRYVSGTATCGVYFTFDSNIEIAGYSDADWGGNLKDRKSTSGGCFFIGNNMVAWHSKKQNCISLSTAEAEYVAAGSCCTQMLWMKQMLRDYGFSQGKLTILCDNSSAINISKNPVQHSRTKHIDMRYHFIRDLVERNLLELAFVPTEHQLADLFTKPLDTARFESLRSAIGVLSSATLP</sequence>
<dbReference type="Gramene" id="PRQ42351">
    <property type="protein sequence ID" value="PRQ42351"/>
    <property type="gene ID" value="RchiOBHm_Chr3g0456701"/>
</dbReference>
<organism evidence="10 11">
    <name type="scientific">Rosa chinensis</name>
    <name type="common">China rose</name>
    <dbReference type="NCBI Taxonomy" id="74649"/>
    <lineage>
        <taxon>Eukaryota</taxon>
        <taxon>Viridiplantae</taxon>
        <taxon>Streptophyta</taxon>
        <taxon>Embryophyta</taxon>
        <taxon>Tracheophyta</taxon>
        <taxon>Spermatophyta</taxon>
        <taxon>Magnoliopsida</taxon>
        <taxon>eudicotyledons</taxon>
        <taxon>Gunneridae</taxon>
        <taxon>Pentapetalae</taxon>
        <taxon>rosids</taxon>
        <taxon>fabids</taxon>
        <taxon>Rosales</taxon>
        <taxon>Rosaceae</taxon>
        <taxon>Rosoideae</taxon>
        <taxon>Rosoideae incertae sedis</taxon>
        <taxon>Rosa</taxon>
    </lineage>
</organism>
<keyword evidence="1" id="KW-0645">Protease</keyword>
<dbReference type="PANTHER" id="PTHR42648">
    <property type="entry name" value="TRANSPOSASE, PUTATIVE-RELATED"/>
    <property type="match status" value="1"/>
</dbReference>
<feature type="coiled-coil region" evidence="6">
    <location>
        <begin position="388"/>
        <end position="440"/>
    </location>
</feature>
<dbReference type="Proteomes" id="UP000238479">
    <property type="component" value="Chromosome 3"/>
</dbReference>
<dbReference type="InterPro" id="IPR013103">
    <property type="entry name" value="RVT_2"/>
</dbReference>
<dbReference type="Pfam" id="PF00098">
    <property type="entry name" value="zf-CCHC"/>
    <property type="match status" value="1"/>
</dbReference>
<proteinExistence type="predicted"/>
<keyword evidence="10" id="KW-0548">Nucleotidyltransferase</keyword>
<keyword evidence="3" id="KW-0064">Aspartyl protease</keyword>
<evidence type="ECO:0000256" key="1">
    <source>
        <dbReference type="ARBA" id="ARBA00022670"/>
    </source>
</evidence>
<dbReference type="Gene3D" id="3.30.420.10">
    <property type="entry name" value="Ribonuclease H-like superfamily/Ribonuclease H"/>
    <property type="match status" value="1"/>
</dbReference>
<evidence type="ECO:0000256" key="4">
    <source>
        <dbReference type="ARBA" id="ARBA00022801"/>
    </source>
</evidence>
<accession>A0A2P6R7F6</accession>
<feature type="domain" description="CCHC-type" evidence="8">
    <location>
        <begin position="598"/>
        <end position="611"/>
    </location>
</feature>
<keyword evidence="11" id="KW-1185">Reference proteome</keyword>
<feature type="region of interest" description="Disordered" evidence="7">
    <location>
        <begin position="536"/>
        <end position="589"/>
    </location>
</feature>
<dbReference type="SUPFAM" id="SSF56672">
    <property type="entry name" value="DNA/RNA polymerases"/>
    <property type="match status" value="1"/>
</dbReference>
<evidence type="ECO:0000259" key="9">
    <source>
        <dbReference type="PROSITE" id="PS50994"/>
    </source>
</evidence>
<dbReference type="GO" id="GO:0004190">
    <property type="term" value="F:aspartic-type endopeptidase activity"/>
    <property type="evidence" value="ECO:0007669"/>
    <property type="project" value="UniProtKB-KW"/>
</dbReference>
<dbReference type="Pfam" id="PF07727">
    <property type="entry name" value="RVT_2"/>
    <property type="match status" value="1"/>
</dbReference>
<keyword evidence="10" id="KW-0808">Transferase</keyword>
<evidence type="ECO:0000256" key="3">
    <source>
        <dbReference type="ARBA" id="ARBA00022750"/>
    </source>
</evidence>
<dbReference type="InterPro" id="IPR025724">
    <property type="entry name" value="GAG-pre-integrase_dom"/>
</dbReference>
<dbReference type="GO" id="GO:0003964">
    <property type="term" value="F:RNA-directed DNA polymerase activity"/>
    <property type="evidence" value="ECO:0007669"/>
    <property type="project" value="UniProtKB-KW"/>
</dbReference>
<name>A0A2P6R7F6_ROSCH</name>
<dbReference type="Pfam" id="PF13976">
    <property type="entry name" value="gag_pre-integrs"/>
    <property type="match status" value="1"/>
</dbReference>
<reference evidence="10 11" key="1">
    <citation type="journal article" date="2018" name="Nat. Genet.">
        <title>The Rosa genome provides new insights in the design of modern roses.</title>
        <authorList>
            <person name="Bendahmane M."/>
        </authorList>
    </citation>
    <scope>NUCLEOTIDE SEQUENCE [LARGE SCALE GENOMIC DNA]</scope>
    <source>
        <strain evidence="11">cv. Old Blush</strain>
    </source>
</reference>
<keyword evidence="4" id="KW-0378">Hydrolase</keyword>
<evidence type="ECO:0000313" key="11">
    <source>
        <dbReference type="Proteomes" id="UP000238479"/>
    </source>
</evidence>
<dbReference type="InterPro" id="IPR054722">
    <property type="entry name" value="PolX-like_BBD"/>
</dbReference>
<dbReference type="GO" id="GO:0006508">
    <property type="term" value="P:proteolysis"/>
    <property type="evidence" value="ECO:0007669"/>
    <property type="project" value="UniProtKB-KW"/>
</dbReference>
<feature type="domain" description="Integrase catalytic" evidence="9">
    <location>
        <begin position="912"/>
        <end position="1081"/>
    </location>
</feature>
<keyword evidence="2" id="KW-0479">Metal-binding</keyword>
<dbReference type="InterPro" id="IPR036397">
    <property type="entry name" value="RNaseH_sf"/>
</dbReference>
<evidence type="ECO:0000259" key="8">
    <source>
        <dbReference type="PROSITE" id="PS50158"/>
    </source>
</evidence>
<dbReference type="InterPro" id="IPR043502">
    <property type="entry name" value="DNA/RNA_pol_sf"/>
</dbReference>
<dbReference type="GO" id="GO:0003676">
    <property type="term" value="F:nucleic acid binding"/>
    <property type="evidence" value="ECO:0007669"/>
    <property type="project" value="InterPro"/>
</dbReference>
<protein>
    <submittedName>
        <fullName evidence="10">Putative RNA-directed DNA polymerase</fullName>
        <ecNumber evidence="10">2.7.7.49</ecNumber>
    </submittedName>
</protein>
<dbReference type="Pfam" id="PF22936">
    <property type="entry name" value="Pol_BBD"/>
    <property type="match status" value="1"/>
</dbReference>
<comment type="caution">
    <text evidence="10">The sequence shown here is derived from an EMBL/GenBank/DDBJ whole genome shotgun (WGS) entry which is preliminary data.</text>
</comment>
<dbReference type="Pfam" id="PF25597">
    <property type="entry name" value="SH3_retrovirus"/>
    <property type="match status" value="1"/>
</dbReference>
<keyword evidence="5" id="KW-0862">Zinc</keyword>
<evidence type="ECO:0000313" key="10">
    <source>
        <dbReference type="EMBL" id="PRQ42351.1"/>
    </source>
</evidence>
<dbReference type="EMBL" id="PDCK01000041">
    <property type="protein sequence ID" value="PRQ42351.1"/>
    <property type="molecule type" value="Genomic_DNA"/>
</dbReference>
<feature type="region of interest" description="Disordered" evidence="7">
    <location>
        <begin position="1154"/>
        <end position="1182"/>
    </location>
</feature>
<dbReference type="GO" id="GO:0015074">
    <property type="term" value="P:DNA integration"/>
    <property type="evidence" value="ECO:0007669"/>
    <property type="project" value="InterPro"/>
</dbReference>
<dbReference type="Pfam" id="PF14223">
    <property type="entry name" value="Retrotran_gag_2"/>
    <property type="match status" value="1"/>
</dbReference>
<dbReference type="InterPro" id="IPR057670">
    <property type="entry name" value="SH3_retrovirus"/>
</dbReference>
<dbReference type="EC" id="2.7.7.49" evidence="10"/>
<gene>
    <name evidence="10" type="ORF">RchiOBHm_Chr3g0456701</name>
</gene>
<feature type="compositionally biased region" description="Low complexity" evidence="7">
    <location>
        <begin position="538"/>
        <end position="553"/>
    </location>
</feature>
<dbReference type="InterPro" id="IPR012337">
    <property type="entry name" value="RNaseH-like_sf"/>
</dbReference>
<evidence type="ECO:0000256" key="6">
    <source>
        <dbReference type="SAM" id="Coils"/>
    </source>
</evidence>
<dbReference type="Pfam" id="PF00665">
    <property type="entry name" value="rve"/>
    <property type="match status" value="1"/>
</dbReference>
<evidence type="ECO:0000256" key="7">
    <source>
        <dbReference type="SAM" id="MobiDB-lite"/>
    </source>
</evidence>
<dbReference type="OMA" id="EWINAMH"/>
<dbReference type="PANTHER" id="PTHR42648:SF21">
    <property type="entry name" value="CYSTEINE-RICH RLK (RECEPTOR-LIKE PROTEIN KINASE) 8"/>
    <property type="match status" value="1"/>
</dbReference>
<evidence type="ECO:0000256" key="5">
    <source>
        <dbReference type="PROSITE-ProRule" id="PRU00047"/>
    </source>
</evidence>
<dbReference type="SMART" id="SM00343">
    <property type="entry name" value="ZnF_C2HC"/>
    <property type="match status" value="2"/>
</dbReference>
<keyword evidence="5" id="KW-0863">Zinc-finger</keyword>
<dbReference type="InterPro" id="IPR039537">
    <property type="entry name" value="Retrotran_Ty1/copia-like"/>
</dbReference>
<dbReference type="STRING" id="74649.A0A2P6R7F6"/>
<dbReference type="SUPFAM" id="SSF53098">
    <property type="entry name" value="Ribonuclease H-like"/>
    <property type="match status" value="1"/>
</dbReference>
<keyword evidence="6" id="KW-0175">Coiled coil</keyword>
<dbReference type="PROSITE" id="PS50994">
    <property type="entry name" value="INTEGRASE"/>
    <property type="match status" value="1"/>
</dbReference>
<dbReference type="InterPro" id="IPR001878">
    <property type="entry name" value="Znf_CCHC"/>
</dbReference>
<dbReference type="InterPro" id="IPR001584">
    <property type="entry name" value="Integrase_cat-core"/>
</dbReference>
<feature type="domain" description="CCHC-type" evidence="8">
    <location>
        <begin position="305"/>
        <end position="319"/>
    </location>
</feature>
<evidence type="ECO:0000256" key="2">
    <source>
        <dbReference type="ARBA" id="ARBA00022723"/>
    </source>
</evidence>
<dbReference type="GO" id="GO:0008270">
    <property type="term" value="F:zinc ion binding"/>
    <property type="evidence" value="ECO:0007669"/>
    <property type="project" value="UniProtKB-KW"/>
</dbReference>
<dbReference type="PROSITE" id="PS50158">
    <property type="entry name" value="ZF_CCHC"/>
    <property type="match status" value="2"/>
</dbReference>
<keyword evidence="10" id="KW-0695">RNA-directed DNA polymerase</keyword>